<comment type="subcellular location">
    <subcellularLocation>
        <location evidence="2 19">Cell membrane</location>
        <topology evidence="2 19">Multi-pass membrane protein</topology>
    </subcellularLocation>
</comment>
<accession>A0A8J6P9Y8</accession>
<dbReference type="Proteomes" id="UP000654401">
    <property type="component" value="Unassembled WGS sequence"/>
</dbReference>
<comment type="caution">
    <text evidence="20">The sequence shown here is derived from an EMBL/GenBank/DDBJ whole genome shotgun (WGS) entry which is preliminary data.</text>
</comment>
<gene>
    <name evidence="19" type="primary">cobS</name>
    <name evidence="20" type="ORF">H8D24_01475</name>
</gene>
<dbReference type="GO" id="GO:0005886">
    <property type="term" value="C:plasma membrane"/>
    <property type="evidence" value="ECO:0007669"/>
    <property type="project" value="UniProtKB-SubCell"/>
</dbReference>
<dbReference type="HAMAP" id="MF_00719">
    <property type="entry name" value="CobS"/>
    <property type="match status" value="1"/>
</dbReference>
<dbReference type="Pfam" id="PF02654">
    <property type="entry name" value="CobS"/>
    <property type="match status" value="1"/>
</dbReference>
<comment type="function">
    <text evidence="14 19">Joins adenosylcobinamide-GDP and alpha-ribazole to generate adenosylcobalamin (Ado-cobalamin). Also synthesizes adenosylcobalamin 5'-phosphate from adenosylcobinamide-GDP and alpha-ribazole 5'-phosphate.</text>
</comment>
<evidence type="ECO:0000313" key="21">
    <source>
        <dbReference type="Proteomes" id="UP000654401"/>
    </source>
</evidence>
<dbReference type="PANTHER" id="PTHR34148">
    <property type="entry name" value="ADENOSYLCOBINAMIDE-GDP RIBAZOLETRANSFERASE"/>
    <property type="match status" value="1"/>
</dbReference>
<evidence type="ECO:0000256" key="5">
    <source>
        <dbReference type="ARBA" id="ARBA00013200"/>
    </source>
</evidence>
<keyword evidence="12 19" id="KW-1133">Transmembrane helix</keyword>
<name>A0A8J6P9Y8_9GAMM</name>
<dbReference type="InterPro" id="IPR003805">
    <property type="entry name" value="CobS"/>
</dbReference>
<evidence type="ECO:0000256" key="3">
    <source>
        <dbReference type="ARBA" id="ARBA00004663"/>
    </source>
</evidence>
<feature type="transmembrane region" description="Helical" evidence="19">
    <location>
        <begin position="109"/>
        <end position="129"/>
    </location>
</feature>
<dbReference type="NCBIfam" id="NF001278">
    <property type="entry name" value="PRK00235.1-5"/>
    <property type="match status" value="1"/>
</dbReference>
<evidence type="ECO:0000256" key="4">
    <source>
        <dbReference type="ARBA" id="ARBA00010561"/>
    </source>
</evidence>
<feature type="transmembrane region" description="Helical" evidence="19">
    <location>
        <begin position="31"/>
        <end position="52"/>
    </location>
</feature>
<dbReference type="EC" id="2.7.8.26" evidence="5 19"/>
<dbReference type="UniPathway" id="UPA00148">
    <property type="reaction ID" value="UER00238"/>
</dbReference>
<dbReference type="GO" id="GO:0009236">
    <property type="term" value="P:cobalamin biosynthetic process"/>
    <property type="evidence" value="ECO:0007669"/>
    <property type="project" value="UniProtKB-UniRule"/>
</dbReference>
<dbReference type="GO" id="GO:0008818">
    <property type="term" value="F:cobalamin 5'-phosphate synthase activity"/>
    <property type="evidence" value="ECO:0007669"/>
    <property type="project" value="UniProtKB-UniRule"/>
</dbReference>
<comment type="catalytic activity">
    <reaction evidence="18 19">
        <text>alpha-ribazole 5'-phosphate + adenosylcob(III)inamide-GDP = adenosylcob(III)alamin 5'-phosphate + GMP + H(+)</text>
        <dbReference type="Rhea" id="RHEA:23560"/>
        <dbReference type="ChEBI" id="CHEBI:15378"/>
        <dbReference type="ChEBI" id="CHEBI:57918"/>
        <dbReference type="ChEBI" id="CHEBI:58115"/>
        <dbReference type="ChEBI" id="CHEBI:60487"/>
        <dbReference type="ChEBI" id="CHEBI:60493"/>
        <dbReference type="EC" id="2.7.8.26"/>
    </reaction>
</comment>
<dbReference type="GO" id="GO:0051073">
    <property type="term" value="F:adenosylcobinamide-GDP ribazoletransferase activity"/>
    <property type="evidence" value="ECO:0007669"/>
    <property type="project" value="UniProtKB-UniRule"/>
</dbReference>
<evidence type="ECO:0000256" key="11">
    <source>
        <dbReference type="ARBA" id="ARBA00022842"/>
    </source>
</evidence>
<feature type="transmembrane region" description="Helical" evidence="19">
    <location>
        <begin position="59"/>
        <end position="77"/>
    </location>
</feature>
<keyword evidence="11 19" id="KW-0460">Magnesium</keyword>
<comment type="pathway">
    <text evidence="3 19">Cofactor biosynthesis; adenosylcobalamin biosynthesis; adenosylcobalamin from cob(II)yrinate a,c-diamide: step 7/7.</text>
</comment>
<keyword evidence="10 19" id="KW-0812">Transmembrane</keyword>
<protein>
    <recommendedName>
        <fullName evidence="6 19">Adenosylcobinamide-GDP ribazoletransferase</fullName>
        <ecNumber evidence="5 19">2.7.8.26</ecNumber>
    </recommendedName>
    <alternativeName>
        <fullName evidence="16 19">Cobalamin synthase</fullName>
    </alternativeName>
    <alternativeName>
        <fullName evidence="15 19">Cobalamin-5'-phosphate synthase</fullName>
    </alternativeName>
</protein>
<evidence type="ECO:0000256" key="2">
    <source>
        <dbReference type="ARBA" id="ARBA00004651"/>
    </source>
</evidence>
<keyword evidence="13 19" id="KW-0472">Membrane</keyword>
<proteinExistence type="inferred from homology"/>
<evidence type="ECO:0000256" key="12">
    <source>
        <dbReference type="ARBA" id="ARBA00022989"/>
    </source>
</evidence>
<evidence type="ECO:0000256" key="13">
    <source>
        <dbReference type="ARBA" id="ARBA00023136"/>
    </source>
</evidence>
<evidence type="ECO:0000256" key="7">
    <source>
        <dbReference type="ARBA" id="ARBA00022475"/>
    </source>
</evidence>
<reference evidence="20 21" key="1">
    <citation type="submission" date="2020-08" db="EMBL/GenBank/DDBJ databases">
        <title>Bridging the membrane lipid divide: bacteria of the FCB group superphylum have the potential to synthesize archaeal ether lipids.</title>
        <authorList>
            <person name="Villanueva L."/>
            <person name="Von Meijenfeldt F.A.B."/>
            <person name="Westbye A.B."/>
            <person name="Yadav S."/>
            <person name="Hopmans E.C."/>
            <person name="Dutilh B.E."/>
            <person name="Sinninghe Damste J.S."/>
        </authorList>
    </citation>
    <scope>NUCLEOTIDE SEQUENCE [LARGE SCALE GENOMIC DNA]</scope>
    <source>
        <strain evidence="20">NIOZ-UU100</strain>
    </source>
</reference>
<evidence type="ECO:0000256" key="18">
    <source>
        <dbReference type="ARBA" id="ARBA00049504"/>
    </source>
</evidence>
<organism evidence="20 21">
    <name type="scientific">Candidatus Thiopontia autotrophica</name>
    <dbReference type="NCBI Taxonomy" id="2841688"/>
    <lineage>
        <taxon>Bacteria</taxon>
        <taxon>Pseudomonadati</taxon>
        <taxon>Pseudomonadota</taxon>
        <taxon>Gammaproteobacteria</taxon>
        <taxon>Candidatus Thiopontia</taxon>
    </lineage>
</organism>
<evidence type="ECO:0000256" key="17">
    <source>
        <dbReference type="ARBA" id="ARBA00048623"/>
    </source>
</evidence>
<feature type="transmembrane region" description="Helical" evidence="19">
    <location>
        <begin position="174"/>
        <end position="207"/>
    </location>
</feature>
<dbReference type="EMBL" id="JACNFK010000015">
    <property type="protein sequence ID" value="MBC8519066.1"/>
    <property type="molecule type" value="Genomic_DNA"/>
</dbReference>
<evidence type="ECO:0000256" key="8">
    <source>
        <dbReference type="ARBA" id="ARBA00022573"/>
    </source>
</evidence>
<evidence type="ECO:0000256" key="1">
    <source>
        <dbReference type="ARBA" id="ARBA00001946"/>
    </source>
</evidence>
<evidence type="ECO:0000256" key="14">
    <source>
        <dbReference type="ARBA" id="ARBA00025228"/>
    </source>
</evidence>
<dbReference type="PANTHER" id="PTHR34148:SF1">
    <property type="entry name" value="ADENOSYLCOBINAMIDE-GDP RIBAZOLETRANSFERASE"/>
    <property type="match status" value="1"/>
</dbReference>
<keyword evidence="9 19" id="KW-0808">Transferase</keyword>
<comment type="catalytic activity">
    <reaction evidence="17 19">
        <text>alpha-ribazole + adenosylcob(III)inamide-GDP = adenosylcob(III)alamin + GMP + H(+)</text>
        <dbReference type="Rhea" id="RHEA:16049"/>
        <dbReference type="ChEBI" id="CHEBI:10329"/>
        <dbReference type="ChEBI" id="CHEBI:15378"/>
        <dbReference type="ChEBI" id="CHEBI:18408"/>
        <dbReference type="ChEBI" id="CHEBI:58115"/>
        <dbReference type="ChEBI" id="CHEBI:60487"/>
        <dbReference type="EC" id="2.7.8.26"/>
    </reaction>
</comment>
<comment type="cofactor">
    <cofactor evidence="1 19">
        <name>Mg(2+)</name>
        <dbReference type="ChEBI" id="CHEBI:18420"/>
    </cofactor>
</comment>
<keyword evidence="8 19" id="KW-0169">Cobalamin biosynthesis</keyword>
<evidence type="ECO:0000256" key="10">
    <source>
        <dbReference type="ARBA" id="ARBA00022692"/>
    </source>
</evidence>
<evidence type="ECO:0000256" key="16">
    <source>
        <dbReference type="ARBA" id="ARBA00032853"/>
    </source>
</evidence>
<evidence type="ECO:0000256" key="9">
    <source>
        <dbReference type="ARBA" id="ARBA00022679"/>
    </source>
</evidence>
<dbReference type="AlphaFoldDB" id="A0A8J6P9Y8"/>
<evidence type="ECO:0000256" key="15">
    <source>
        <dbReference type="ARBA" id="ARBA00032605"/>
    </source>
</evidence>
<evidence type="ECO:0000313" key="20">
    <source>
        <dbReference type="EMBL" id="MBC8519066.1"/>
    </source>
</evidence>
<evidence type="ECO:0000256" key="19">
    <source>
        <dbReference type="HAMAP-Rule" id="MF_00719"/>
    </source>
</evidence>
<sequence>MQPLIIAFQLLTRIPITVVVEPTPQNRGYSILFYPLVGATIGGLLLLLASLLPTSPLPLQASLILVLWVFLTGGLHLDGLADSADAWVGGMGNRERMLEIMKDPTSGPMGVISIVLLLLVKWSAIMALLEGGEWMMLIWPPILARTALITLFQTTKYIRPGGMGDGISSNIPRLLGVLVQIAVLGTALFYGVSWITLLIVATALLLFRWMIVKQLGGVTGDIAGAMVEKMEALLLLLLIVE</sequence>
<keyword evidence="7 19" id="KW-1003">Cell membrane</keyword>
<evidence type="ECO:0000256" key="6">
    <source>
        <dbReference type="ARBA" id="ARBA00015850"/>
    </source>
</evidence>
<comment type="similarity">
    <text evidence="4 19">Belongs to the CobS family.</text>
</comment>